<protein>
    <recommendedName>
        <fullName evidence="2">CCHC-type domain-containing protein</fullName>
    </recommendedName>
</protein>
<accession>A0ABD3GR18</accession>
<reference evidence="3 4" key="1">
    <citation type="submission" date="2024-09" db="EMBL/GenBank/DDBJ databases">
        <title>Chromosome-scale assembly of Riccia sorocarpa.</title>
        <authorList>
            <person name="Paukszto L."/>
        </authorList>
    </citation>
    <scope>NUCLEOTIDE SEQUENCE [LARGE SCALE GENOMIC DNA]</scope>
    <source>
        <strain evidence="3">LP-2024</strain>
        <tissue evidence="3">Aerial parts of the thallus</tissue>
    </source>
</reference>
<dbReference type="InterPro" id="IPR036875">
    <property type="entry name" value="Znf_CCHC_sf"/>
</dbReference>
<evidence type="ECO:0000259" key="2">
    <source>
        <dbReference type="PROSITE" id="PS50158"/>
    </source>
</evidence>
<dbReference type="PROSITE" id="PS50158">
    <property type="entry name" value="ZF_CCHC"/>
    <property type="match status" value="1"/>
</dbReference>
<dbReference type="SUPFAM" id="SSF56219">
    <property type="entry name" value="DNase I-like"/>
    <property type="match status" value="1"/>
</dbReference>
<keyword evidence="1" id="KW-0862">Zinc</keyword>
<name>A0ABD3GR18_9MARC</name>
<gene>
    <name evidence="3" type="ORF">R1sor_024354</name>
</gene>
<keyword evidence="1" id="KW-0479">Metal-binding</keyword>
<comment type="caution">
    <text evidence="3">The sequence shown here is derived from an EMBL/GenBank/DDBJ whole genome shotgun (WGS) entry which is preliminary data.</text>
</comment>
<evidence type="ECO:0000313" key="4">
    <source>
        <dbReference type="Proteomes" id="UP001633002"/>
    </source>
</evidence>
<dbReference type="SMART" id="SM00343">
    <property type="entry name" value="ZnF_C2HC"/>
    <property type="match status" value="1"/>
</dbReference>
<dbReference type="AlphaFoldDB" id="A0ABD3GR18"/>
<keyword evidence="4" id="KW-1185">Reference proteome</keyword>
<dbReference type="InterPro" id="IPR036691">
    <property type="entry name" value="Endo/exonu/phosph_ase_sf"/>
</dbReference>
<dbReference type="Proteomes" id="UP001633002">
    <property type="component" value="Unassembled WGS sequence"/>
</dbReference>
<evidence type="ECO:0000313" key="3">
    <source>
        <dbReference type="EMBL" id="KAL3681398.1"/>
    </source>
</evidence>
<dbReference type="GO" id="GO:0008270">
    <property type="term" value="F:zinc ion binding"/>
    <property type="evidence" value="ECO:0007669"/>
    <property type="project" value="UniProtKB-KW"/>
</dbReference>
<organism evidence="3 4">
    <name type="scientific">Riccia sorocarpa</name>
    <dbReference type="NCBI Taxonomy" id="122646"/>
    <lineage>
        <taxon>Eukaryota</taxon>
        <taxon>Viridiplantae</taxon>
        <taxon>Streptophyta</taxon>
        <taxon>Embryophyta</taxon>
        <taxon>Marchantiophyta</taxon>
        <taxon>Marchantiopsida</taxon>
        <taxon>Marchantiidae</taxon>
        <taxon>Marchantiales</taxon>
        <taxon>Ricciaceae</taxon>
        <taxon>Riccia</taxon>
    </lineage>
</organism>
<dbReference type="Gene3D" id="3.60.10.10">
    <property type="entry name" value="Endonuclease/exonuclease/phosphatase"/>
    <property type="match status" value="1"/>
</dbReference>
<dbReference type="Gene3D" id="4.10.60.10">
    <property type="entry name" value="Zinc finger, CCHC-type"/>
    <property type="match status" value="1"/>
</dbReference>
<feature type="domain" description="CCHC-type" evidence="2">
    <location>
        <begin position="63"/>
        <end position="78"/>
    </location>
</feature>
<sequence>MLASIGPVAYSAVDRKEDSKYSHVRGCVLLDLQLDLPKRIIIKTPWMQSYTHDIVYTRFPDQCFQCKGRGHWAKNCPQKRDIRNPNDPVGLQRQNAVGADERNDVQTTHIGEGQETDSQQGFNEVVGRRRRGAQSQQPETPHVQMDNQFAVVGSEVPDDPGVEGQIGGERDQVVFGENTSRKKGVWRKSIRPASSDVNIEDGMETSAVSNEQSVVPRVGEYRLAGPASSSANKRMTLSERGRDGCREMIRINTDIPPPNSPRVHMSGLDQVRRVKEDIARRALLDELKKAKPPDIVPRPTVTQNQVQGRPQVVYDPAIGSKGGTALVVAQKWRILSSGTRENGRLAWCAIDTKQGPVNIASIYAPNKRRERIRFWRRIQTLTQEENWVILGDFNMVEVFGNSRGRTAVIRGSEERYWKNLAGEQALVDAFYCIQCRIGNHYTLQAVRDGRIDRARLDRVYLNKSASWLDHVQEVEHFPNKVLSDHGPVSVKLQLEPKESQSGPKANYFKLNSMELKDPETLRRVREAWEDEKLVVQDARRRWMRSWGRVRQLLRQIRTARANQETSTEALEKEIEWRTEKLADEGSDTDVAALRRAEDKLKMIQKREAERWRTHSRERWLKEGEAPTKYFMTRLKAKWARDAIIQMEDDTGQIIEDAEGIRAEVKQFYTDLYTAEMETEEGSAERRMLLNLVERRVSIEDNRELLVMPTREEIEGVVKRLKADKAPGYDGVTAEFLRECWTFVSEDCINMIQTVWVKRRMLAKDCQGVITLIP</sequence>
<dbReference type="InterPro" id="IPR001878">
    <property type="entry name" value="Znf_CCHC"/>
</dbReference>
<evidence type="ECO:0000256" key="1">
    <source>
        <dbReference type="PROSITE-ProRule" id="PRU00047"/>
    </source>
</evidence>
<proteinExistence type="predicted"/>
<keyword evidence="1" id="KW-0863">Zinc-finger</keyword>
<dbReference type="SUPFAM" id="SSF57756">
    <property type="entry name" value="Retrovirus zinc finger-like domains"/>
    <property type="match status" value="1"/>
</dbReference>
<dbReference type="EMBL" id="JBJQOH010000007">
    <property type="protein sequence ID" value="KAL3681398.1"/>
    <property type="molecule type" value="Genomic_DNA"/>
</dbReference>